<dbReference type="SUPFAM" id="SSF46785">
    <property type="entry name" value="Winged helix' DNA-binding domain"/>
    <property type="match status" value="1"/>
</dbReference>
<gene>
    <name evidence="13" type="ORF">U725_01363</name>
</gene>
<evidence type="ECO:0000256" key="4">
    <source>
        <dbReference type="ARBA" id="ARBA00022490"/>
    </source>
</evidence>
<evidence type="ECO:0000256" key="10">
    <source>
        <dbReference type="ARBA" id="ARBA00023211"/>
    </source>
</evidence>
<dbReference type="GO" id="GO:0005737">
    <property type="term" value="C:cytoplasm"/>
    <property type="evidence" value="ECO:0007669"/>
    <property type="project" value="UniProtKB-SubCell"/>
</dbReference>
<comment type="similarity">
    <text evidence="2">Belongs to the DtxR/MntR family.</text>
</comment>
<comment type="subcellular location">
    <subcellularLocation>
        <location evidence="1">Cytoplasm</location>
    </subcellularLocation>
</comment>
<evidence type="ECO:0000256" key="1">
    <source>
        <dbReference type="ARBA" id="ARBA00004496"/>
    </source>
</evidence>
<dbReference type="AlphaFoldDB" id="A0A084AAZ9"/>
<name>A0A084AAZ9_LACLC</name>
<dbReference type="Pfam" id="PF01325">
    <property type="entry name" value="Fe_dep_repress"/>
    <property type="match status" value="1"/>
</dbReference>
<dbReference type="PANTHER" id="PTHR33238:SF11">
    <property type="entry name" value="TRANSCRIPTIONAL REGULATOR MNTR"/>
    <property type="match status" value="1"/>
</dbReference>
<dbReference type="RefSeq" id="WP_011835113.1">
    <property type="nucleotide sequence ID" value="NZ_AZSI01000046.1"/>
</dbReference>
<dbReference type="GO" id="GO:0046914">
    <property type="term" value="F:transition metal ion binding"/>
    <property type="evidence" value="ECO:0007669"/>
    <property type="project" value="InterPro"/>
</dbReference>
<keyword evidence="10" id="KW-0464">Manganese</keyword>
<keyword evidence="8" id="KW-0010">Activator</keyword>
<dbReference type="Proteomes" id="UP000028401">
    <property type="component" value="Unassembled WGS sequence"/>
</dbReference>
<dbReference type="InterPro" id="IPR001367">
    <property type="entry name" value="Fe_dep_repressor"/>
</dbReference>
<evidence type="ECO:0000313" key="14">
    <source>
        <dbReference type="Proteomes" id="UP000028401"/>
    </source>
</evidence>
<comment type="caution">
    <text evidence="13">The sequence shown here is derived from an EMBL/GenBank/DDBJ whole genome shotgun (WGS) entry which is preliminary data.</text>
</comment>
<dbReference type="InterPro" id="IPR036421">
    <property type="entry name" value="Fe_dep_repressor_sf"/>
</dbReference>
<keyword evidence="9" id="KW-0804">Transcription</keyword>
<evidence type="ECO:0000256" key="5">
    <source>
        <dbReference type="ARBA" id="ARBA00022491"/>
    </source>
</evidence>
<dbReference type="SUPFAM" id="SSF47979">
    <property type="entry name" value="Iron-dependent repressor protein, dimerization domain"/>
    <property type="match status" value="1"/>
</dbReference>
<dbReference type="Pfam" id="PF02742">
    <property type="entry name" value="Fe_dep_repr_C"/>
    <property type="match status" value="1"/>
</dbReference>
<dbReference type="SMR" id="A0A084AAZ9"/>
<dbReference type="PANTHER" id="PTHR33238">
    <property type="entry name" value="IRON (METAL) DEPENDENT REPRESSOR, DTXR FAMILY"/>
    <property type="match status" value="1"/>
</dbReference>
<dbReference type="PROSITE" id="PS50944">
    <property type="entry name" value="HTH_DTXR"/>
    <property type="match status" value="1"/>
</dbReference>
<evidence type="ECO:0000256" key="8">
    <source>
        <dbReference type="ARBA" id="ARBA00023159"/>
    </source>
</evidence>
<proteinExistence type="inferred from homology"/>
<keyword evidence="6" id="KW-0805">Transcription regulation</keyword>
<sequence>MKTSKNEQDYLKAIYSLRNENNESVSINAIAQKLSVSSPSATEMIKRLAKKELVIHKPYYGVLLTDLGTHEARFILKSHRVWESFLFEKVGYTMEEVHDEAENLEHASSPRLIESLYVLMGYPETDPHGSEIPTESFWLKNEVELTLDEAQVAQTYHVTAIEEKGKAFFEKLELSLPHLIKIIEKLEDNSIIIKEDRESSIVIPSFIQSSIHLMHRR</sequence>
<reference evidence="13 14" key="1">
    <citation type="submission" date="2014-06" db="EMBL/GenBank/DDBJ databases">
        <title>Draft genome sequence of the putrescine producing strain Lactococcus lactis subsp cremoris GE214.</title>
        <authorList>
            <person name="Ladero V."/>
            <person name="Linares D.M."/>
            <person name="del Rio B."/>
            <person name="Mayo B."/>
            <person name="Martin M.C."/>
            <person name="Fernandez M."/>
            <person name="Alvarez M.A."/>
        </authorList>
    </citation>
    <scope>NUCLEOTIDE SEQUENCE [LARGE SCALE GENOMIC DNA]</scope>
    <source>
        <strain evidence="13 14">GE214</strain>
    </source>
</reference>
<dbReference type="EMBL" id="AZSI01000046">
    <property type="protein sequence ID" value="KEY62478.1"/>
    <property type="molecule type" value="Genomic_DNA"/>
</dbReference>
<keyword evidence="7" id="KW-0238">DNA-binding</keyword>
<evidence type="ECO:0000256" key="6">
    <source>
        <dbReference type="ARBA" id="ARBA00023015"/>
    </source>
</evidence>
<dbReference type="GO" id="GO:0003677">
    <property type="term" value="F:DNA binding"/>
    <property type="evidence" value="ECO:0007669"/>
    <property type="project" value="UniProtKB-KW"/>
</dbReference>
<protein>
    <recommendedName>
        <fullName evidence="11">Manganese transport regulator</fullName>
    </recommendedName>
</protein>
<dbReference type="InterPro" id="IPR050536">
    <property type="entry name" value="DtxR_MntR_Metal-Reg"/>
</dbReference>
<evidence type="ECO:0000256" key="3">
    <source>
        <dbReference type="ARBA" id="ARBA00011738"/>
    </source>
</evidence>
<dbReference type="InterPro" id="IPR022689">
    <property type="entry name" value="Iron_dep_repressor"/>
</dbReference>
<accession>A0A084AAZ9</accession>
<dbReference type="InterPro" id="IPR022687">
    <property type="entry name" value="HTH_DTXR"/>
</dbReference>
<dbReference type="GO" id="GO:0046983">
    <property type="term" value="F:protein dimerization activity"/>
    <property type="evidence" value="ECO:0007669"/>
    <property type="project" value="InterPro"/>
</dbReference>
<keyword evidence="4" id="KW-0963">Cytoplasm</keyword>
<evidence type="ECO:0000256" key="9">
    <source>
        <dbReference type="ARBA" id="ARBA00023163"/>
    </source>
</evidence>
<comment type="subunit">
    <text evidence="3">Homodimer.</text>
</comment>
<feature type="domain" description="HTH dtxR-type" evidence="12">
    <location>
        <begin position="1"/>
        <end position="65"/>
    </location>
</feature>
<dbReference type="SMART" id="SM00529">
    <property type="entry name" value="HTH_DTXR"/>
    <property type="match status" value="1"/>
</dbReference>
<keyword evidence="5" id="KW-0678">Repressor</keyword>
<evidence type="ECO:0000256" key="11">
    <source>
        <dbReference type="ARBA" id="ARBA00032593"/>
    </source>
</evidence>
<evidence type="ECO:0000313" key="13">
    <source>
        <dbReference type="EMBL" id="KEY62478.1"/>
    </source>
</evidence>
<dbReference type="InterPro" id="IPR036388">
    <property type="entry name" value="WH-like_DNA-bd_sf"/>
</dbReference>
<dbReference type="Gene3D" id="1.10.10.10">
    <property type="entry name" value="Winged helix-like DNA-binding domain superfamily/Winged helix DNA-binding domain"/>
    <property type="match status" value="1"/>
</dbReference>
<dbReference type="PATRIC" id="fig|1415168.3.peg.1434"/>
<dbReference type="GO" id="GO:0003700">
    <property type="term" value="F:DNA-binding transcription factor activity"/>
    <property type="evidence" value="ECO:0007669"/>
    <property type="project" value="InterPro"/>
</dbReference>
<evidence type="ECO:0000256" key="7">
    <source>
        <dbReference type="ARBA" id="ARBA00023125"/>
    </source>
</evidence>
<dbReference type="InterPro" id="IPR036390">
    <property type="entry name" value="WH_DNA-bd_sf"/>
</dbReference>
<evidence type="ECO:0000256" key="2">
    <source>
        <dbReference type="ARBA" id="ARBA00007871"/>
    </source>
</evidence>
<evidence type="ECO:0000259" key="12">
    <source>
        <dbReference type="PROSITE" id="PS50944"/>
    </source>
</evidence>
<organism evidence="13 14">
    <name type="scientific">Lactococcus cremoris subsp. cremoris GE214</name>
    <dbReference type="NCBI Taxonomy" id="1415168"/>
    <lineage>
        <taxon>Bacteria</taxon>
        <taxon>Bacillati</taxon>
        <taxon>Bacillota</taxon>
        <taxon>Bacilli</taxon>
        <taxon>Lactobacillales</taxon>
        <taxon>Streptococcaceae</taxon>
        <taxon>Lactococcus</taxon>
        <taxon>Lactococcus cremoris subsp. cremoris</taxon>
    </lineage>
</organism>